<feature type="signal peptide" evidence="5">
    <location>
        <begin position="1"/>
        <end position="25"/>
    </location>
</feature>
<dbReference type="GO" id="GO:0016020">
    <property type="term" value="C:membrane"/>
    <property type="evidence" value="ECO:0007669"/>
    <property type="project" value="InterPro"/>
</dbReference>
<proteinExistence type="predicted"/>
<dbReference type="InterPro" id="IPR016169">
    <property type="entry name" value="FAD-bd_PCMH_sub2"/>
</dbReference>
<dbReference type="AlphaFoldDB" id="A0A4S3JRP1"/>
<keyword evidence="5" id="KW-0732">Signal</keyword>
<dbReference type="GO" id="GO:0003885">
    <property type="term" value="F:D-arabinono-1,4-lactone oxidase activity"/>
    <property type="evidence" value="ECO:0007669"/>
    <property type="project" value="UniProtKB-EC"/>
</dbReference>
<dbReference type="STRING" id="1220188.A0A4S3JRP1"/>
<sequence>MAAAGLLSVRGFLLLVFLNAVTVSAYRWYNWQFATTCESTRHIVPDDEADLAAFVKQQYPQRDSYIISLTNLKNVTIHDNNTVTFGAGWDLVDLIPMLRSHNLQPLNLGTERVQNFIGAFTPGTHGTGKNLGNIATHVIGFRVMDATGKIHKVDHYNQPEELKAFRISLGALGLITEVTIQVEPISYLKRTTELIPASPNFTQLYTDVYDYYQKYDRMMVWGPHMDWDPINSNWKMESNLTITYWENSTDTGVYNCSTNYCANGCGDCERPYVCYDVATEAISTPPQGVCSRSFYAEIEHFFPVEDFVEGATNYTNFQLSQTPRMKDYNNHQMVYELRFVKGDDTWMSPVNTYNLGPEHSGIFAVIEIDWYATYNNYGSLWFYQTLAQEFIPEFGHIYNVHSHWNKMLWFNKTYAEYIYPELEKFLIIQERMDPHCQFVNEFLVNSLGINRCRGICPP</sequence>
<evidence type="ECO:0000259" key="6">
    <source>
        <dbReference type="PROSITE" id="PS51387"/>
    </source>
</evidence>
<dbReference type="InterPro" id="IPR006094">
    <property type="entry name" value="Oxid_FAD_bind_N"/>
</dbReference>
<dbReference type="EC" id="1.1.3.37" evidence="2"/>
<feature type="domain" description="FAD-binding PCMH-type" evidence="6">
    <location>
        <begin position="60"/>
        <end position="185"/>
    </location>
</feature>
<evidence type="ECO:0000313" key="9">
    <source>
        <dbReference type="Proteomes" id="UP000308092"/>
    </source>
</evidence>
<keyword evidence="9" id="KW-1185">Reference proteome</keyword>
<evidence type="ECO:0000313" key="8">
    <source>
        <dbReference type="EMBL" id="THC98459.1"/>
    </source>
</evidence>
<feature type="chain" id="PRO_5033448578" description="D-arabinono-1,4-lactone oxidase" evidence="5">
    <location>
        <begin position="26"/>
        <end position="458"/>
    </location>
</feature>
<evidence type="ECO:0000256" key="1">
    <source>
        <dbReference type="ARBA" id="ARBA00005083"/>
    </source>
</evidence>
<dbReference type="EMBL" id="QUQM01000007">
    <property type="protein sequence ID" value="KAA8645891.1"/>
    <property type="molecule type" value="Genomic_DNA"/>
</dbReference>
<evidence type="ECO:0000256" key="4">
    <source>
        <dbReference type="ARBA" id="ARBA00033418"/>
    </source>
</evidence>
<protein>
    <recommendedName>
        <fullName evidence="2">D-arabinono-1,4-lactone oxidase</fullName>
        <ecNumber evidence="2">1.1.3.37</ecNumber>
    </recommendedName>
    <alternativeName>
        <fullName evidence="4">L-galactono-gamma-lactone oxidase</fullName>
    </alternativeName>
</protein>
<comment type="caution">
    <text evidence="8">The sequence shown here is derived from an EMBL/GenBank/DDBJ whole genome shotgun (WGS) entry which is preliminary data.</text>
</comment>
<dbReference type="GO" id="GO:0005739">
    <property type="term" value="C:mitochondrion"/>
    <property type="evidence" value="ECO:0007669"/>
    <property type="project" value="TreeGrafter"/>
</dbReference>
<evidence type="ECO:0000256" key="3">
    <source>
        <dbReference type="ARBA" id="ARBA00023002"/>
    </source>
</evidence>
<evidence type="ECO:0000313" key="7">
    <source>
        <dbReference type="EMBL" id="KAA8645891.1"/>
    </source>
</evidence>
<dbReference type="InterPro" id="IPR016166">
    <property type="entry name" value="FAD-bd_PCMH"/>
</dbReference>
<dbReference type="GO" id="GO:0071949">
    <property type="term" value="F:FAD binding"/>
    <property type="evidence" value="ECO:0007669"/>
    <property type="project" value="InterPro"/>
</dbReference>
<comment type="pathway">
    <text evidence="1">Cofactor biosynthesis; D-erythroascorbate biosynthesis; dehydro-D-arabinono-1,4-lactone from D-arabinose: step 2/2.</text>
</comment>
<evidence type="ECO:0000256" key="5">
    <source>
        <dbReference type="SAM" id="SignalP"/>
    </source>
</evidence>
<dbReference type="Proteomes" id="UP000308092">
    <property type="component" value="Unassembled WGS sequence"/>
</dbReference>
<name>A0A4S3JRP1_9EURO</name>
<reference evidence="7 10" key="2">
    <citation type="submission" date="2019-08" db="EMBL/GenBank/DDBJ databases">
        <title>The genome sequence of a newly discovered highly antifungal drug resistant Aspergillus species, Aspergillus tanneri NIH 1004.</title>
        <authorList>
            <person name="Mounaud S."/>
            <person name="Singh I."/>
            <person name="Joardar V."/>
            <person name="Pakala S."/>
            <person name="Pakala S."/>
            <person name="Venepally P."/>
            <person name="Chung J.K."/>
            <person name="Losada L."/>
            <person name="Nierman W.C."/>
        </authorList>
    </citation>
    <scope>NUCLEOTIDE SEQUENCE [LARGE SCALE GENOMIC DNA]</scope>
    <source>
        <strain evidence="7 10">NIH1004</strain>
    </source>
</reference>
<dbReference type="InterPro" id="IPR010031">
    <property type="entry name" value="FAD_lactone_oxidase-like"/>
</dbReference>
<dbReference type="PANTHER" id="PTHR43762">
    <property type="entry name" value="L-GULONOLACTONE OXIDASE"/>
    <property type="match status" value="1"/>
</dbReference>
<gene>
    <name evidence="7" type="ORF">ATNIH1004_007312</name>
    <name evidence="8" type="ORF">EYZ11_002044</name>
</gene>
<dbReference type="VEuPathDB" id="FungiDB:EYZ11_002044"/>
<dbReference type="RefSeq" id="XP_033425252.1">
    <property type="nucleotide sequence ID" value="XM_033571937.1"/>
</dbReference>
<organism evidence="8 9">
    <name type="scientific">Aspergillus tanneri</name>
    <dbReference type="NCBI Taxonomy" id="1220188"/>
    <lineage>
        <taxon>Eukaryota</taxon>
        <taxon>Fungi</taxon>
        <taxon>Dikarya</taxon>
        <taxon>Ascomycota</taxon>
        <taxon>Pezizomycotina</taxon>
        <taxon>Eurotiomycetes</taxon>
        <taxon>Eurotiomycetidae</taxon>
        <taxon>Eurotiales</taxon>
        <taxon>Aspergillaceae</taxon>
        <taxon>Aspergillus</taxon>
        <taxon>Aspergillus subgen. Circumdati</taxon>
    </lineage>
</organism>
<accession>A0A4S3JRP1</accession>
<evidence type="ECO:0000256" key="2">
    <source>
        <dbReference type="ARBA" id="ARBA00013136"/>
    </source>
</evidence>
<dbReference type="InterPro" id="IPR007173">
    <property type="entry name" value="ALO_C"/>
</dbReference>
<dbReference type="PROSITE" id="PS51387">
    <property type="entry name" value="FAD_PCMH"/>
    <property type="match status" value="1"/>
</dbReference>
<dbReference type="Proteomes" id="UP000324241">
    <property type="component" value="Unassembled WGS sequence"/>
</dbReference>
<reference evidence="8 9" key="1">
    <citation type="submission" date="2019-03" db="EMBL/GenBank/DDBJ databases">
        <title>The genome sequence of a newly discovered highly antifungal drug resistant Aspergillus species, Aspergillus tanneri NIH 1004.</title>
        <authorList>
            <person name="Mounaud S."/>
            <person name="Singh I."/>
            <person name="Joardar V."/>
            <person name="Pakala S."/>
            <person name="Pakala S."/>
            <person name="Venepally P."/>
            <person name="Hoover J."/>
            <person name="Nierman W."/>
            <person name="Chung J."/>
            <person name="Losada L."/>
        </authorList>
    </citation>
    <scope>NUCLEOTIDE SEQUENCE [LARGE SCALE GENOMIC DNA]</scope>
    <source>
        <strain evidence="8 9">NIH1004</strain>
    </source>
</reference>
<dbReference type="PANTHER" id="PTHR43762:SF1">
    <property type="entry name" value="D-ARABINONO-1,4-LACTONE OXIDASE"/>
    <property type="match status" value="1"/>
</dbReference>
<dbReference type="Gene3D" id="3.30.465.10">
    <property type="match status" value="1"/>
</dbReference>
<dbReference type="GeneID" id="54330014"/>
<dbReference type="OrthoDB" id="610608at2759"/>
<dbReference type="InterPro" id="IPR036318">
    <property type="entry name" value="FAD-bd_PCMH-like_sf"/>
</dbReference>
<dbReference type="Pfam" id="PF01565">
    <property type="entry name" value="FAD_binding_4"/>
    <property type="match status" value="1"/>
</dbReference>
<keyword evidence="3" id="KW-0560">Oxidoreductase</keyword>
<evidence type="ECO:0000313" key="10">
    <source>
        <dbReference type="Proteomes" id="UP000324241"/>
    </source>
</evidence>
<dbReference type="Gene3D" id="3.30.70.2520">
    <property type="match status" value="1"/>
</dbReference>
<dbReference type="Pfam" id="PF04030">
    <property type="entry name" value="ALO"/>
    <property type="match status" value="1"/>
</dbReference>
<dbReference type="EMBL" id="SOSA01000043">
    <property type="protein sequence ID" value="THC98459.1"/>
    <property type="molecule type" value="Genomic_DNA"/>
</dbReference>
<dbReference type="SUPFAM" id="SSF56176">
    <property type="entry name" value="FAD-binding/transporter-associated domain-like"/>
    <property type="match status" value="1"/>
</dbReference>